<reference evidence="1" key="1">
    <citation type="submission" date="2012-09" db="EMBL/GenBank/DDBJ databases">
        <authorList>
            <person name="Martin A.A."/>
        </authorList>
    </citation>
    <scope>NUCLEOTIDE SEQUENCE</scope>
</reference>
<dbReference type="AlphaFoldDB" id="A0A0K0CWL8"/>
<accession>A0A0K0CWL8</accession>
<reference evidence="2" key="2">
    <citation type="submission" date="2017-02" db="UniProtKB">
        <authorList>
            <consortium name="WormBaseParasite"/>
        </authorList>
    </citation>
    <scope>IDENTIFICATION</scope>
</reference>
<protein>
    <submittedName>
        <fullName evidence="2">Fork-head domain-containing protein</fullName>
    </submittedName>
</protein>
<keyword evidence="1" id="KW-1185">Reference proteome</keyword>
<evidence type="ECO:0000313" key="1">
    <source>
        <dbReference type="Proteomes" id="UP000035642"/>
    </source>
</evidence>
<name>A0A0K0CWL8_ANGCA</name>
<dbReference type="STRING" id="6313.A0A0K0CWL8"/>
<proteinExistence type="predicted"/>
<organism evidence="1 2">
    <name type="scientific">Angiostrongylus cantonensis</name>
    <name type="common">Rat lungworm</name>
    <dbReference type="NCBI Taxonomy" id="6313"/>
    <lineage>
        <taxon>Eukaryota</taxon>
        <taxon>Metazoa</taxon>
        <taxon>Ecdysozoa</taxon>
        <taxon>Nematoda</taxon>
        <taxon>Chromadorea</taxon>
        <taxon>Rhabditida</taxon>
        <taxon>Rhabditina</taxon>
        <taxon>Rhabditomorpha</taxon>
        <taxon>Strongyloidea</taxon>
        <taxon>Metastrongylidae</taxon>
        <taxon>Angiostrongylus</taxon>
    </lineage>
</organism>
<dbReference type="Proteomes" id="UP000035642">
    <property type="component" value="Unassembled WGS sequence"/>
</dbReference>
<dbReference type="WBParaSite" id="ACAC_0000185401-mRNA-1">
    <property type="protein sequence ID" value="ACAC_0000185401-mRNA-1"/>
    <property type="gene ID" value="ACAC_0000185401"/>
</dbReference>
<evidence type="ECO:0000313" key="2">
    <source>
        <dbReference type="WBParaSite" id="ACAC_0000185401-mRNA-1"/>
    </source>
</evidence>
<sequence length="252" mass="27782">MTVKIIQQARDGMSHANDRKGNYWTLAADCTPMFDNGNYKRRRIKRTPPYAARFSSVVENNQLSYLRQWQLSRMHGATALDPMHMMLMGGSLPYQMSPDLSAVGMSSFDQAGHPLTTQPLPSYNSAFFPAGTSGILCTEAKSAIDIKPSISNDGQDIQPNEQHYMASTNKNLDMVSNLENNQRVSVEGKGFEITGQVSLPYEVHKTLYANAGSSTMAALMPSYGSTTPWSLPTINSFSDHETTSLYTYNGNA</sequence>